<reference evidence="1 2" key="1">
    <citation type="submission" date="2016-04" db="EMBL/GenBank/DDBJ databases">
        <title>Draft genome of Fonsecaea erecta CBS 125763.</title>
        <authorList>
            <person name="Weiss V.A."/>
            <person name="Vicente V.A."/>
            <person name="Raittz R.T."/>
            <person name="Moreno L.F."/>
            <person name="De Souza E.M."/>
            <person name="Pedrosa F.O."/>
            <person name="Steffens M.B."/>
            <person name="Faoro H."/>
            <person name="Tadra-Sfeir M.Z."/>
            <person name="Najafzadeh M.J."/>
            <person name="Felipe M.S."/>
            <person name="Teixeira M."/>
            <person name="Sun J."/>
            <person name="Xi L."/>
            <person name="Gomes R."/>
            <person name="De Azevedo C.M."/>
            <person name="Salgado C.G."/>
            <person name="Da Silva M.B."/>
            <person name="Nascimento M.F."/>
            <person name="Queiroz-Telles F."/>
            <person name="Attili D.S."/>
            <person name="Gorbushina A."/>
        </authorList>
    </citation>
    <scope>NUCLEOTIDE SEQUENCE [LARGE SCALE GENOMIC DNA]</scope>
    <source>
        <strain evidence="1 2">CBS 125763</strain>
    </source>
</reference>
<dbReference type="GeneID" id="30012029"/>
<accession>A0A178ZBG5</accession>
<keyword evidence="2" id="KW-1185">Reference proteome</keyword>
<proteinExistence type="predicted"/>
<evidence type="ECO:0000313" key="2">
    <source>
        <dbReference type="Proteomes" id="UP000078343"/>
    </source>
</evidence>
<dbReference type="Proteomes" id="UP000078343">
    <property type="component" value="Unassembled WGS sequence"/>
</dbReference>
<dbReference type="AlphaFoldDB" id="A0A178ZBG5"/>
<protein>
    <submittedName>
        <fullName evidence="1">Uncharacterized protein</fullName>
    </submittedName>
</protein>
<sequence>MRREPSIAAPAPGPVELDRDLLAEFWGLIRYDDKVRPAEFDKDLLAAGWGLTSYDDKVKRDGPEESNLFGWLISILDYTGEDAATEAA</sequence>
<evidence type="ECO:0000313" key="1">
    <source>
        <dbReference type="EMBL" id="OAP57124.1"/>
    </source>
</evidence>
<comment type="caution">
    <text evidence="1">The sequence shown here is derived from an EMBL/GenBank/DDBJ whole genome shotgun (WGS) entry which is preliminary data.</text>
</comment>
<dbReference type="RefSeq" id="XP_018690491.1">
    <property type="nucleotide sequence ID" value="XM_018839370.1"/>
</dbReference>
<dbReference type="OrthoDB" id="10578762at2759"/>
<dbReference type="EMBL" id="LVYI01000007">
    <property type="protein sequence ID" value="OAP57124.1"/>
    <property type="molecule type" value="Genomic_DNA"/>
</dbReference>
<name>A0A178ZBG5_9EURO</name>
<gene>
    <name evidence="1" type="ORF">AYL99_07861</name>
</gene>
<organism evidence="1 2">
    <name type="scientific">Fonsecaea erecta</name>
    <dbReference type="NCBI Taxonomy" id="1367422"/>
    <lineage>
        <taxon>Eukaryota</taxon>
        <taxon>Fungi</taxon>
        <taxon>Dikarya</taxon>
        <taxon>Ascomycota</taxon>
        <taxon>Pezizomycotina</taxon>
        <taxon>Eurotiomycetes</taxon>
        <taxon>Chaetothyriomycetidae</taxon>
        <taxon>Chaetothyriales</taxon>
        <taxon>Herpotrichiellaceae</taxon>
        <taxon>Fonsecaea</taxon>
    </lineage>
</organism>